<reference evidence="2" key="1">
    <citation type="submission" date="2016-10" db="EMBL/GenBank/DDBJ databases">
        <authorList>
            <person name="de Groot N.N."/>
        </authorList>
    </citation>
    <scope>NUCLEOTIDE SEQUENCE</scope>
</reference>
<proteinExistence type="predicted"/>
<sequence length="229" mass="25814">MNLSAITPNSKKALFLAKKQLSELVYDAVNLEGVNYTLPEVQTLLDGVTVGGHRQTDELITQNQIKAWKFLFAVIEKQDFDLSAEFVCQMQAKAAQQEALTWGEFRGGGVSIAGTDYLPPEHTKLTHLWQVLTQKPAPNDIDGIYQYAISLFLQMARHQFFYDGNKRTGRLMMNGVLLSNGLPVINLPASQQLQFNQLMLDFYPSNDEVPMQVFMRSCLNANHLKIMAE</sequence>
<gene>
    <name evidence="2" type="ORF">MNB_SUP05-SYMBIONT-5-138</name>
</gene>
<dbReference type="InterPro" id="IPR003812">
    <property type="entry name" value="Fido"/>
</dbReference>
<dbReference type="PROSITE" id="PS51459">
    <property type="entry name" value="FIDO"/>
    <property type="match status" value="1"/>
</dbReference>
<dbReference type="AlphaFoldDB" id="A0A1W1E275"/>
<feature type="domain" description="Fido" evidence="1">
    <location>
        <begin position="82"/>
        <end position="217"/>
    </location>
</feature>
<name>A0A1W1E275_9ZZZZ</name>
<accession>A0A1W1E275</accession>
<dbReference type="Pfam" id="PF02661">
    <property type="entry name" value="Fic"/>
    <property type="match status" value="1"/>
</dbReference>
<dbReference type="Gene3D" id="1.10.3290.10">
    <property type="entry name" value="Fido-like domain"/>
    <property type="match status" value="1"/>
</dbReference>
<organism evidence="2">
    <name type="scientific">hydrothermal vent metagenome</name>
    <dbReference type="NCBI Taxonomy" id="652676"/>
    <lineage>
        <taxon>unclassified sequences</taxon>
        <taxon>metagenomes</taxon>
        <taxon>ecological metagenomes</taxon>
    </lineage>
</organism>
<evidence type="ECO:0000313" key="2">
    <source>
        <dbReference type="EMBL" id="SFV87951.1"/>
    </source>
</evidence>
<dbReference type="InterPro" id="IPR036597">
    <property type="entry name" value="Fido-like_dom_sf"/>
</dbReference>
<dbReference type="PANTHER" id="PTHR13504:SF38">
    <property type="entry name" value="FIDO DOMAIN-CONTAINING PROTEIN"/>
    <property type="match status" value="1"/>
</dbReference>
<dbReference type="PANTHER" id="PTHR13504">
    <property type="entry name" value="FIDO DOMAIN-CONTAINING PROTEIN DDB_G0283145"/>
    <property type="match status" value="1"/>
</dbReference>
<dbReference type="SUPFAM" id="SSF140931">
    <property type="entry name" value="Fic-like"/>
    <property type="match status" value="1"/>
</dbReference>
<evidence type="ECO:0000259" key="1">
    <source>
        <dbReference type="PROSITE" id="PS51459"/>
    </source>
</evidence>
<dbReference type="EMBL" id="FPHZ01000113">
    <property type="protein sequence ID" value="SFV87951.1"/>
    <property type="molecule type" value="Genomic_DNA"/>
</dbReference>
<protein>
    <recommendedName>
        <fullName evidence="1">Fido domain-containing protein</fullName>
    </recommendedName>
</protein>
<dbReference type="InterPro" id="IPR040198">
    <property type="entry name" value="Fido_containing"/>
</dbReference>